<feature type="compositionally biased region" description="Polar residues" evidence="4">
    <location>
        <begin position="697"/>
        <end position="740"/>
    </location>
</feature>
<feature type="compositionally biased region" description="Low complexity" evidence="4">
    <location>
        <begin position="866"/>
        <end position="932"/>
    </location>
</feature>
<feature type="compositionally biased region" description="Low complexity" evidence="4">
    <location>
        <begin position="958"/>
        <end position="985"/>
    </location>
</feature>
<feature type="compositionally biased region" description="Basic and acidic residues" evidence="4">
    <location>
        <begin position="148"/>
        <end position="172"/>
    </location>
</feature>
<dbReference type="Proteomes" id="UP001186944">
    <property type="component" value="Unassembled WGS sequence"/>
</dbReference>
<feature type="compositionally biased region" description="Low complexity" evidence="4">
    <location>
        <begin position="608"/>
        <end position="623"/>
    </location>
</feature>
<evidence type="ECO:0000256" key="2">
    <source>
        <dbReference type="ARBA" id="ARBA00022490"/>
    </source>
</evidence>
<feature type="region of interest" description="Disordered" evidence="4">
    <location>
        <begin position="1223"/>
        <end position="1244"/>
    </location>
</feature>
<feature type="compositionally biased region" description="Low complexity" evidence="4">
    <location>
        <begin position="741"/>
        <end position="757"/>
    </location>
</feature>
<dbReference type="Gene3D" id="1.10.8.10">
    <property type="entry name" value="DNA helicase RuvA subunit, C-terminal domain"/>
    <property type="match status" value="1"/>
</dbReference>
<dbReference type="GO" id="GO:0005737">
    <property type="term" value="C:cytoplasm"/>
    <property type="evidence" value="ECO:0007669"/>
    <property type="project" value="UniProtKB-SubCell"/>
</dbReference>
<feature type="compositionally biased region" description="Polar residues" evidence="4">
    <location>
        <begin position="1067"/>
        <end position="1076"/>
    </location>
</feature>
<dbReference type="InterPro" id="IPR051833">
    <property type="entry name" value="TC-DDR_regulator"/>
</dbReference>
<feature type="region of interest" description="Disordered" evidence="4">
    <location>
        <begin position="363"/>
        <end position="463"/>
    </location>
</feature>
<evidence type="ECO:0000313" key="6">
    <source>
        <dbReference type="Proteomes" id="UP001186944"/>
    </source>
</evidence>
<keyword evidence="6" id="KW-1185">Reference proteome</keyword>
<evidence type="ECO:0000256" key="4">
    <source>
        <dbReference type="SAM" id="MobiDB-lite"/>
    </source>
</evidence>
<feature type="compositionally biased region" description="Low complexity" evidence="4">
    <location>
        <begin position="1077"/>
        <end position="1126"/>
    </location>
</feature>
<feature type="compositionally biased region" description="Low complexity" evidence="4">
    <location>
        <begin position="806"/>
        <end position="826"/>
    </location>
</feature>
<feature type="compositionally biased region" description="Basic residues" evidence="4">
    <location>
        <begin position="219"/>
        <end position="232"/>
    </location>
</feature>
<protein>
    <submittedName>
        <fullName evidence="5">Uncharacterized protein</fullName>
    </submittedName>
</protein>
<feature type="compositionally biased region" description="Polar residues" evidence="4">
    <location>
        <begin position="596"/>
        <end position="607"/>
    </location>
</feature>
<dbReference type="CDD" id="cd14277">
    <property type="entry name" value="UBA_UBP2_like"/>
    <property type="match status" value="1"/>
</dbReference>
<dbReference type="PANTHER" id="PTHR16308">
    <property type="entry name" value="UBIQUITIN ASSOCIATED PROTEIN 2-LIKE/LINGERER"/>
    <property type="match status" value="1"/>
</dbReference>
<comment type="caution">
    <text evidence="5">The sequence shown here is derived from an EMBL/GenBank/DDBJ whole genome shotgun (WGS) entry which is preliminary data.</text>
</comment>
<organism evidence="5 6">
    <name type="scientific">Pinctada imbricata</name>
    <name type="common">Atlantic pearl-oyster</name>
    <name type="synonym">Pinctada martensii</name>
    <dbReference type="NCBI Taxonomy" id="66713"/>
    <lineage>
        <taxon>Eukaryota</taxon>
        <taxon>Metazoa</taxon>
        <taxon>Spiralia</taxon>
        <taxon>Lophotrochozoa</taxon>
        <taxon>Mollusca</taxon>
        <taxon>Bivalvia</taxon>
        <taxon>Autobranchia</taxon>
        <taxon>Pteriomorphia</taxon>
        <taxon>Pterioida</taxon>
        <taxon>Pterioidea</taxon>
        <taxon>Pteriidae</taxon>
        <taxon>Pinctada</taxon>
    </lineage>
</organism>
<feature type="compositionally biased region" description="Basic and acidic residues" evidence="4">
    <location>
        <begin position="179"/>
        <end position="196"/>
    </location>
</feature>
<accession>A0AA89C6F9</accession>
<keyword evidence="3" id="KW-0597">Phosphoprotein</keyword>
<feature type="compositionally biased region" description="Polar residues" evidence="4">
    <location>
        <begin position="852"/>
        <end position="865"/>
    </location>
</feature>
<evidence type="ECO:0000256" key="3">
    <source>
        <dbReference type="ARBA" id="ARBA00022553"/>
    </source>
</evidence>
<feature type="compositionally biased region" description="Polar residues" evidence="4">
    <location>
        <begin position="527"/>
        <end position="546"/>
    </location>
</feature>
<reference evidence="5" key="1">
    <citation type="submission" date="2019-08" db="EMBL/GenBank/DDBJ databases">
        <title>The improved chromosome-level genome for the pearl oyster Pinctada fucata martensii using PacBio sequencing and Hi-C.</title>
        <authorList>
            <person name="Zheng Z."/>
        </authorList>
    </citation>
    <scope>NUCLEOTIDE SEQUENCE</scope>
    <source>
        <strain evidence="5">ZZ-2019</strain>
        <tissue evidence="5">Adductor muscle</tissue>
    </source>
</reference>
<gene>
    <name evidence="5" type="ORF">FSP39_002655</name>
</gene>
<keyword evidence="2" id="KW-0963">Cytoplasm</keyword>
<feature type="compositionally biased region" description="Low complexity" evidence="4">
    <location>
        <begin position="1229"/>
        <end position="1244"/>
    </location>
</feature>
<feature type="compositionally biased region" description="Polar residues" evidence="4">
    <location>
        <begin position="197"/>
        <end position="206"/>
    </location>
</feature>
<feature type="region of interest" description="Disordered" evidence="4">
    <location>
        <begin position="527"/>
        <end position="572"/>
    </location>
</feature>
<feature type="compositionally biased region" description="Polar residues" evidence="4">
    <location>
        <begin position="363"/>
        <end position="393"/>
    </location>
</feature>
<dbReference type="InterPro" id="IPR022166">
    <property type="entry name" value="UBAP2/Lig"/>
</dbReference>
<evidence type="ECO:0000313" key="5">
    <source>
        <dbReference type="EMBL" id="KAK3096720.1"/>
    </source>
</evidence>
<feature type="region of interest" description="Disordered" evidence="4">
    <location>
        <begin position="101"/>
        <end position="286"/>
    </location>
</feature>
<dbReference type="SUPFAM" id="SSF46934">
    <property type="entry name" value="UBA-like"/>
    <property type="match status" value="1"/>
</dbReference>
<feature type="compositionally biased region" description="Polar residues" evidence="4">
    <location>
        <begin position="766"/>
        <end position="801"/>
    </location>
</feature>
<name>A0AA89C6F9_PINIB</name>
<feature type="compositionally biased region" description="Polar residues" evidence="4">
    <location>
        <begin position="993"/>
        <end position="1028"/>
    </location>
</feature>
<feature type="compositionally biased region" description="Polar residues" evidence="4">
    <location>
        <begin position="624"/>
        <end position="680"/>
    </location>
</feature>
<comment type="subcellular location">
    <subcellularLocation>
        <location evidence="1">Cytoplasm</location>
    </subcellularLocation>
</comment>
<feature type="region of interest" description="Disordered" evidence="4">
    <location>
        <begin position="1"/>
        <end position="43"/>
    </location>
</feature>
<proteinExistence type="predicted"/>
<dbReference type="Pfam" id="PF12478">
    <property type="entry name" value="UBAP2-Lig"/>
    <property type="match status" value="1"/>
</dbReference>
<evidence type="ECO:0000256" key="1">
    <source>
        <dbReference type="ARBA" id="ARBA00004496"/>
    </source>
</evidence>
<dbReference type="EMBL" id="VSWD01000007">
    <property type="protein sequence ID" value="KAK3096720.1"/>
    <property type="molecule type" value="Genomic_DNA"/>
</dbReference>
<feature type="compositionally biased region" description="Basic residues" evidence="4">
    <location>
        <begin position="9"/>
        <end position="20"/>
    </location>
</feature>
<feature type="compositionally biased region" description="Low complexity" evidence="4">
    <location>
        <begin position="939"/>
        <end position="949"/>
    </location>
</feature>
<feature type="region of interest" description="Disordered" evidence="4">
    <location>
        <begin position="596"/>
        <end position="1028"/>
    </location>
</feature>
<sequence>MSAAVSNRANHRPSKEKHAKMTVSQPTQPKADCPPPQAKATPEQLRIAMITSDDHKDDLEFQKKLEQVMEITGKSKEICAIALQDCKNDSDRAVDMILEAATNDGVGEWKETGKKKKRQQQSTPTPSKPEPLSNHVEEKPLKNEQNTDSERPDRRDRENKDNRKGRRFDSRPPRLSRGRGRDKPEFFRGDRERMNGENDNSDSNFGTFREGGFDDSRGRGRGRGGRGRGRGGRGRERGGGPGSGRGGSRSFERGQQKFDIGPQIDTWTNETAENAEKEPSIGAWGDMEDWNEDQWAGNLKESKVFTASTTQSSTVVDNSGAINDSNSIGQRLDLGALLNKQQNETDSYISQYNQQATETIKNTIGIGSNSRQNYSNQESSRSTYQESPRSSYNSQDQTSFGGQGFSSQDSRSFNSQDSRQPYSGQDSRSVYSSQDTRQSYQESRSPFSSQESRQSYNDSGRQSYTNTAITNHLQSSSLASQIQAPSPTLVSQLSESSAASAAVDALVSSLTQGQNLTTTALEQIGNSSVLPVSQSSTPDPTPQAMQQRPKPQRSKLPPPSKIPASAVEMPGHQRTNVDVQFGNWEFGADSSPFSFGGSESTSVDNIASTLSSSNSSSMNNHLSQANKQSESVMSSNRMTPPNTGSSSISTQDSPRQNMFQNSPYTTPTKQDTASLAQKNISPPEPIPFPPDRKSSPLVPTQRPSSNSSLPQGSVSTSKQDSGLSYSQTAPGSYQSTYHQQSNSVLSSSSGLSNSMGMPREAPGLNRDTNALQNSSIPRDSVSLSGASLSMDGTTLNSSAMSRDSVGMSGASVLTSSSSLTNSTGLSHDSDSLSNSAPLGSSGGMSSTSGLSNAGNLTGNSGLKNTSGFSSSSQPSSYQNQYPSGSNQYQASQSQFNQSGSNQYHQSGSSQYSGQNQYQSYGQSGSQYQNQGSYSGGSSYGTSSQSNQNSLYQTPVSNSYQGSGSSLYHSGSSSQGSYQQSSQSGYHTKRESQAPGSYSANATQSSSGAYQRDSQTGLSVPSSQGQMASYSSQNYQNNLTSNLQTSPLNASQISETLSKMSVKENSLDTRQSPQFENSPSTTSSSLPTTTGSSTLSSGKSTPSAVTSTVITTSTVSSTRVSNTNFTSPTGSITSKAPPNLPPGVPVLGHQYIMNQGTLPYFAGLQQPLYGYDELQMLQQRLPPLSYNYDLTGFGVPTSVQGRDQTTIGNVSYTGADNKMQRVEAQSPIPSTNTQQSNTSSGSHQQQQHFNIFPYGYYYPSVLPNAAAAAAGFQFPQAVFPVPPVTNAAHAGTTANTQFQKTYGSHTYVGNKGYDDLTAQNADFGKSGYGQSQNKVSAVSAGSVSGLPGTGELSGSAYGKSHTQMVNASERLNKTYARGPRTNHDGFDKQAFHAGTPPPFNLPLATGTQAGPLGAPATPYGTPFVPMMPHQAHSQLMHPGLQQDIDETLYCMKYFRSSTKLVNFGLIPSGMDPGRGPVGGVGTLAVVPSRGSHLLGQQSTTQSKATAGKAYNTGYWGTN</sequence>
<dbReference type="InterPro" id="IPR009060">
    <property type="entry name" value="UBA-like_sf"/>
</dbReference>
<feature type="region of interest" description="Disordered" evidence="4">
    <location>
        <begin position="1061"/>
        <end position="1137"/>
    </location>
</feature>
<dbReference type="GO" id="GO:0005634">
    <property type="term" value="C:nucleus"/>
    <property type="evidence" value="ECO:0007669"/>
    <property type="project" value="TreeGrafter"/>
</dbReference>
<feature type="compositionally biased region" description="Polar residues" evidence="4">
    <location>
        <begin position="414"/>
        <end position="463"/>
    </location>
</feature>
<dbReference type="PANTHER" id="PTHR16308:SF13">
    <property type="entry name" value="PROTEIN LINGERER"/>
    <property type="match status" value="1"/>
</dbReference>
<feature type="compositionally biased region" description="Low complexity" evidence="4">
    <location>
        <begin position="394"/>
        <end position="413"/>
    </location>
</feature>